<sequence>MQISVFGWVTSGSLEEVILLNKVHCCVIRDNEVDGNLRQVWEPKSIGIKYEDFNNSEEDQGIIERVEETNEQQVVSNNPVYYLPHRAVYKQDRLIIETQIMFDASSLDSGQLPLNE</sequence>
<name>A0A8X6T9I2_NEPPI</name>
<reference evidence="1" key="1">
    <citation type="submission" date="2020-08" db="EMBL/GenBank/DDBJ databases">
        <title>Multicomponent nature underlies the extraordinary mechanical properties of spider dragline silk.</title>
        <authorList>
            <person name="Kono N."/>
            <person name="Nakamura H."/>
            <person name="Mori M."/>
            <person name="Yoshida Y."/>
            <person name="Ohtoshi R."/>
            <person name="Malay A.D."/>
            <person name="Moran D.A.P."/>
            <person name="Tomita M."/>
            <person name="Numata K."/>
            <person name="Arakawa K."/>
        </authorList>
    </citation>
    <scope>NUCLEOTIDE SEQUENCE</scope>
</reference>
<keyword evidence="2" id="KW-1185">Reference proteome</keyword>
<evidence type="ECO:0000313" key="1">
    <source>
        <dbReference type="EMBL" id="GFS90077.1"/>
    </source>
</evidence>
<evidence type="ECO:0000313" key="2">
    <source>
        <dbReference type="Proteomes" id="UP000887013"/>
    </source>
</evidence>
<comment type="caution">
    <text evidence="1">The sequence shown here is derived from an EMBL/GenBank/DDBJ whole genome shotgun (WGS) entry which is preliminary data.</text>
</comment>
<dbReference type="EMBL" id="BMAW01004634">
    <property type="protein sequence ID" value="GFS90077.1"/>
    <property type="molecule type" value="Genomic_DNA"/>
</dbReference>
<dbReference type="Proteomes" id="UP000887013">
    <property type="component" value="Unassembled WGS sequence"/>
</dbReference>
<accession>A0A8X6T9I2</accession>
<dbReference type="OrthoDB" id="10428589at2759"/>
<dbReference type="AlphaFoldDB" id="A0A8X6T9I2"/>
<protein>
    <submittedName>
        <fullName evidence="1">Uncharacterized protein</fullName>
    </submittedName>
</protein>
<gene>
    <name evidence="1" type="ORF">NPIL_319431</name>
</gene>
<organism evidence="1 2">
    <name type="scientific">Nephila pilipes</name>
    <name type="common">Giant wood spider</name>
    <name type="synonym">Nephila maculata</name>
    <dbReference type="NCBI Taxonomy" id="299642"/>
    <lineage>
        <taxon>Eukaryota</taxon>
        <taxon>Metazoa</taxon>
        <taxon>Ecdysozoa</taxon>
        <taxon>Arthropoda</taxon>
        <taxon>Chelicerata</taxon>
        <taxon>Arachnida</taxon>
        <taxon>Araneae</taxon>
        <taxon>Araneomorphae</taxon>
        <taxon>Entelegynae</taxon>
        <taxon>Araneoidea</taxon>
        <taxon>Nephilidae</taxon>
        <taxon>Nephila</taxon>
    </lineage>
</organism>
<proteinExistence type="predicted"/>